<dbReference type="SUPFAM" id="SSF56801">
    <property type="entry name" value="Acetyl-CoA synthetase-like"/>
    <property type="match status" value="1"/>
</dbReference>
<protein>
    <recommendedName>
        <fullName evidence="3">AMP-dependent synthetase/ligase domain-containing protein</fullName>
    </recommendedName>
</protein>
<dbReference type="GO" id="GO:0016405">
    <property type="term" value="F:CoA-ligase activity"/>
    <property type="evidence" value="ECO:0007669"/>
    <property type="project" value="TreeGrafter"/>
</dbReference>
<feature type="non-terminal residue" evidence="4">
    <location>
        <position position="320"/>
    </location>
</feature>
<accession>A0A7R8ZWT5</accession>
<organism evidence="4">
    <name type="scientific">Cyprideis torosa</name>
    <dbReference type="NCBI Taxonomy" id="163714"/>
    <lineage>
        <taxon>Eukaryota</taxon>
        <taxon>Metazoa</taxon>
        <taxon>Ecdysozoa</taxon>
        <taxon>Arthropoda</taxon>
        <taxon>Crustacea</taxon>
        <taxon>Oligostraca</taxon>
        <taxon>Ostracoda</taxon>
        <taxon>Podocopa</taxon>
        <taxon>Podocopida</taxon>
        <taxon>Cytherocopina</taxon>
        <taxon>Cytheroidea</taxon>
        <taxon>Cytherideidae</taxon>
        <taxon>Cyprideis</taxon>
    </lineage>
</organism>
<dbReference type="OrthoDB" id="10253869at2759"/>
<comment type="subcellular location">
    <subcellularLocation>
        <location evidence="1">Peroxisome</location>
    </subcellularLocation>
</comment>
<dbReference type="PANTHER" id="PTHR24096">
    <property type="entry name" value="LONG-CHAIN-FATTY-ACID--COA LIGASE"/>
    <property type="match status" value="1"/>
</dbReference>
<dbReference type="InterPro" id="IPR042099">
    <property type="entry name" value="ANL_N_sf"/>
</dbReference>
<evidence type="ECO:0000313" key="4">
    <source>
        <dbReference type="EMBL" id="CAD7234868.1"/>
    </source>
</evidence>
<dbReference type="InterPro" id="IPR000873">
    <property type="entry name" value="AMP-dep_synth/lig_dom"/>
</dbReference>
<dbReference type="PANTHER" id="PTHR24096:SF422">
    <property type="entry name" value="BCDNA.GH02901"/>
    <property type="match status" value="1"/>
</dbReference>
<dbReference type="GO" id="GO:0005777">
    <property type="term" value="C:peroxisome"/>
    <property type="evidence" value="ECO:0007669"/>
    <property type="project" value="UniProtKB-SubCell"/>
</dbReference>
<dbReference type="Pfam" id="PF00501">
    <property type="entry name" value="AMP-binding"/>
    <property type="match status" value="1"/>
</dbReference>
<dbReference type="EMBL" id="OB670196">
    <property type="protein sequence ID" value="CAD7234868.1"/>
    <property type="molecule type" value="Genomic_DNA"/>
</dbReference>
<keyword evidence="2" id="KW-0576">Peroxisome</keyword>
<dbReference type="Gene3D" id="3.40.50.12780">
    <property type="entry name" value="N-terminal domain of ligase-like"/>
    <property type="match status" value="1"/>
</dbReference>
<feature type="domain" description="AMP-dependent synthetase/ligase" evidence="3">
    <location>
        <begin position="116"/>
        <end position="275"/>
    </location>
</feature>
<sequence length="320" mass="36257">MTVVTRCRWRFLRDFLRFEVPRCPQKRLFHISMDNVVTSNVRVKIPEDRTVPQFCWSKMDRIADLLSMTEGTRGTRKTHGDIQREAIQFGGALQELGMKKGDILSVILLNCPEFNVYGLLCILCVGSYQGTHTVTMDKLDPVKFLELLREYHPTILHLVPPMLNFFLNYPGIKSEDFASVRQFLCGAAPVSRNLVLALNSKFDLKNSYFAEGYGLTETSPATHITPPFAPKYGSCGRPIPNTEVIVRDLNTGENLPANQPGEICVRGPQVMKGYWQNEKATAEAIDPDGWFRTGDIGCFDEDGYFWILDRVKDLIKVKAL</sequence>
<dbReference type="Gene3D" id="3.40.50.980">
    <property type="match status" value="1"/>
</dbReference>
<proteinExistence type="predicted"/>
<evidence type="ECO:0000256" key="2">
    <source>
        <dbReference type="ARBA" id="ARBA00023140"/>
    </source>
</evidence>
<dbReference type="Gene3D" id="2.30.38.10">
    <property type="entry name" value="Luciferase, Domain 3"/>
    <property type="match status" value="1"/>
</dbReference>
<evidence type="ECO:0000259" key="3">
    <source>
        <dbReference type="Pfam" id="PF00501"/>
    </source>
</evidence>
<evidence type="ECO:0000256" key="1">
    <source>
        <dbReference type="ARBA" id="ARBA00004275"/>
    </source>
</evidence>
<gene>
    <name evidence="4" type="ORF">CTOB1V02_LOCUS12684</name>
</gene>
<reference evidence="4" key="1">
    <citation type="submission" date="2020-11" db="EMBL/GenBank/DDBJ databases">
        <authorList>
            <person name="Tran Van P."/>
        </authorList>
    </citation>
    <scope>NUCLEOTIDE SEQUENCE</scope>
</reference>
<dbReference type="AlphaFoldDB" id="A0A7R8ZWT5"/>
<name>A0A7R8ZWT5_9CRUS</name>